<dbReference type="InterPro" id="IPR009061">
    <property type="entry name" value="DNA-bd_dom_put_sf"/>
</dbReference>
<dbReference type="RefSeq" id="WP_265049381.1">
    <property type="nucleotide sequence ID" value="NZ_CP100390.1"/>
</dbReference>
<dbReference type="Pfam" id="PF05930">
    <property type="entry name" value="Phage_AlpA"/>
    <property type="match status" value="1"/>
</dbReference>
<dbReference type="InterPro" id="IPR052931">
    <property type="entry name" value="Prophage_regulatory_activator"/>
</dbReference>
<dbReference type="PANTHER" id="PTHR36154">
    <property type="entry name" value="DNA-BINDING TRANSCRIPTIONAL ACTIVATOR ALPA"/>
    <property type="match status" value="1"/>
</dbReference>
<sequence>MPQSNTAQLLKIPQVTKITGLSRSTIYRLIKDGEFPGPIRITRRRVAWRQDDIQSWFDSIGA</sequence>
<dbReference type="InterPro" id="IPR010260">
    <property type="entry name" value="AlpA"/>
</dbReference>
<keyword evidence="2" id="KW-1185">Reference proteome</keyword>
<dbReference type="SUPFAM" id="SSF46955">
    <property type="entry name" value="Putative DNA-binding domain"/>
    <property type="match status" value="1"/>
</dbReference>
<evidence type="ECO:0000313" key="2">
    <source>
        <dbReference type="Proteomes" id="UP001163739"/>
    </source>
</evidence>
<dbReference type="PANTHER" id="PTHR36154:SF1">
    <property type="entry name" value="DNA-BINDING TRANSCRIPTIONAL ACTIVATOR ALPA"/>
    <property type="match status" value="1"/>
</dbReference>
<protein>
    <submittedName>
        <fullName evidence="1">AlpA family transcriptional regulator</fullName>
    </submittedName>
</protein>
<evidence type="ECO:0000313" key="1">
    <source>
        <dbReference type="EMBL" id="UZE97907.1"/>
    </source>
</evidence>
<dbReference type="Proteomes" id="UP001163739">
    <property type="component" value="Chromosome"/>
</dbReference>
<accession>A0ABY6N7D8</accession>
<dbReference type="Gene3D" id="1.10.238.160">
    <property type="match status" value="1"/>
</dbReference>
<name>A0ABY6N7D8_9ALTE</name>
<organism evidence="1 2">
    <name type="scientific">Alkalimarinus alittae</name>
    <dbReference type="NCBI Taxonomy" id="2961619"/>
    <lineage>
        <taxon>Bacteria</taxon>
        <taxon>Pseudomonadati</taxon>
        <taxon>Pseudomonadota</taxon>
        <taxon>Gammaproteobacteria</taxon>
        <taxon>Alteromonadales</taxon>
        <taxon>Alteromonadaceae</taxon>
        <taxon>Alkalimarinus</taxon>
    </lineage>
</organism>
<dbReference type="EMBL" id="CP100390">
    <property type="protein sequence ID" value="UZE97907.1"/>
    <property type="molecule type" value="Genomic_DNA"/>
</dbReference>
<proteinExistence type="predicted"/>
<gene>
    <name evidence="1" type="ORF">NKI27_09295</name>
</gene>
<reference evidence="1" key="1">
    <citation type="submission" date="2022-06" db="EMBL/GenBank/DDBJ databases">
        <title>Alkalimarinus sp. nov., isolated from gut of a Alitta virens.</title>
        <authorList>
            <person name="Yang A.I."/>
            <person name="Shin N.-R."/>
        </authorList>
    </citation>
    <scope>NUCLEOTIDE SEQUENCE</scope>
    <source>
        <strain evidence="1">A2M4</strain>
    </source>
</reference>